<accession>A0A7G5IMC4</accession>
<gene>
    <name evidence="1" type="ORF">H3309_04060</name>
</gene>
<keyword evidence="2" id="KW-1185">Reference proteome</keyword>
<sequence length="198" mass="21019">MLAGAALLAGCNRNPLLVTRSACPAVAIPYHAGEVTRFNPPQSRDASAIQLTAQIINLSGTCLETPEQLTTDVRFTVAAQRRDARGATQVYVPLFIALVQGGNVLVSKQVTGVNLTFADGQLRAEAQSGGRADVSRAATRIPDDIQAKITRERRPEDPDALTDPLANPQVRAAVRAASFEVLVGFQLDDAALAYNVAK</sequence>
<evidence type="ECO:0000313" key="2">
    <source>
        <dbReference type="Proteomes" id="UP000515292"/>
    </source>
</evidence>
<reference evidence="1 2" key="1">
    <citation type="submission" date="2020-07" db="EMBL/GenBank/DDBJ databases">
        <title>Complete genome sequence for Sandaracinobacter sp. M6.</title>
        <authorList>
            <person name="Tang Y."/>
            <person name="Liu Q."/>
            <person name="Guo Z."/>
            <person name="Lei P."/>
            <person name="Huang B."/>
        </authorList>
    </citation>
    <scope>NUCLEOTIDE SEQUENCE [LARGE SCALE GENOMIC DNA]</scope>
    <source>
        <strain evidence="1 2">M6</strain>
    </source>
</reference>
<organism evidence="1 2">
    <name type="scientific">Sandaracinobacteroides saxicola</name>
    <dbReference type="NCBI Taxonomy" id="2759707"/>
    <lineage>
        <taxon>Bacteria</taxon>
        <taxon>Pseudomonadati</taxon>
        <taxon>Pseudomonadota</taxon>
        <taxon>Alphaproteobacteria</taxon>
        <taxon>Sphingomonadales</taxon>
        <taxon>Sphingosinicellaceae</taxon>
        <taxon>Sandaracinobacteroides</taxon>
    </lineage>
</organism>
<dbReference type="EMBL" id="CP059851">
    <property type="protein sequence ID" value="QMW24516.1"/>
    <property type="molecule type" value="Genomic_DNA"/>
</dbReference>
<evidence type="ECO:0000313" key="1">
    <source>
        <dbReference type="EMBL" id="QMW24516.1"/>
    </source>
</evidence>
<protein>
    <submittedName>
        <fullName evidence="1">Uncharacterized protein</fullName>
    </submittedName>
</protein>
<dbReference type="KEGG" id="sand:H3309_04060"/>
<proteinExistence type="predicted"/>
<dbReference type="Proteomes" id="UP000515292">
    <property type="component" value="Chromosome"/>
</dbReference>
<dbReference type="AlphaFoldDB" id="A0A7G5IMC4"/>
<name>A0A7G5IMC4_9SPHN</name>